<evidence type="ECO:0000256" key="1">
    <source>
        <dbReference type="ARBA" id="ARBA00006739"/>
    </source>
</evidence>
<feature type="domain" description="Glycosyltransferase 2-like" evidence="4">
    <location>
        <begin position="14"/>
        <end position="145"/>
    </location>
</feature>
<proteinExistence type="inferred from homology"/>
<dbReference type="GO" id="GO:0016757">
    <property type="term" value="F:glycosyltransferase activity"/>
    <property type="evidence" value="ECO:0007669"/>
    <property type="project" value="UniProtKB-KW"/>
</dbReference>
<evidence type="ECO:0000256" key="3">
    <source>
        <dbReference type="ARBA" id="ARBA00022679"/>
    </source>
</evidence>
<dbReference type="InterPro" id="IPR029044">
    <property type="entry name" value="Nucleotide-diphossugar_trans"/>
</dbReference>
<evidence type="ECO:0000313" key="5">
    <source>
        <dbReference type="EMBL" id="WKW12525.1"/>
    </source>
</evidence>
<gene>
    <name evidence="5" type="ORF">Strain138_001818</name>
    <name evidence="6" type="ORF">Strain318_001817</name>
</gene>
<evidence type="ECO:0000256" key="2">
    <source>
        <dbReference type="ARBA" id="ARBA00022676"/>
    </source>
</evidence>
<dbReference type="Proteomes" id="UP001229955">
    <property type="component" value="Chromosome"/>
</dbReference>
<dbReference type="Gene3D" id="3.90.550.10">
    <property type="entry name" value="Spore Coat Polysaccharide Biosynthesis Protein SpsA, Chain A"/>
    <property type="match status" value="1"/>
</dbReference>
<protein>
    <submittedName>
        <fullName evidence="5">Glycosyltransferase family 2 protein</fullName>
    </submittedName>
</protein>
<keyword evidence="7" id="KW-1185">Reference proteome</keyword>
<name>A0AA49Q5U4_9BACT</name>
<evidence type="ECO:0000313" key="6">
    <source>
        <dbReference type="EMBL" id="WKW15432.1"/>
    </source>
</evidence>
<organism evidence="5">
    <name type="scientific">Pseudogemmatithrix spongiicola</name>
    <dbReference type="NCBI Taxonomy" id="3062599"/>
    <lineage>
        <taxon>Bacteria</taxon>
        <taxon>Pseudomonadati</taxon>
        <taxon>Gemmatimonadota</taxon>
        <taxon>Gemmatimonadia</taxon>
        <taxon>Gemmatimonadales</taxon>
        <taxon>Gemmatimonadaceae</taxon>
        <taxon>Pseudogemmatithrix</taxon>
    </lineage>
</organism>
<evidence type="ECO:0000259" key="4">
    <source>
        <dbReference type="Pfam" id="PF00535"/>
    </source>
</evidence>
<dbReference type="SUPFAM" id="SSF53448">
    <property type="entry name" value="Nucleotide-diphospho-sugar transferases"/>
    <property type="match status" value="1"/>
</dbReference>
<dbReference type="AlphaFoldDB" id="A0AA49Q5U4"/>
<comment type="similarity">
    <text evidence="1">Belongs to the glycosyltransferase 2 family.</text>
</comment>
<dbReference type="EMBL" id="CP130612">
    <property type="protein sequence ID" value="WKW12525.1"/>
    <property type="molecule type" value="Genomic_DNA"/>
</dbReference>
<dbReference type="Pfam" id="PF00535">
    <property type="entry name" value="Glycos_transf_2"/>
    <property type="match status" value="1"/>
</dbReference>
<dbReference type="RefSeq" id="WP_367885402.1">
    <property type="nucleotide sequence ID" value="NZ_CP130612.1"/>
</dbReference>
<dbReference type="PANTHER" id="PTHR43179:SF12">
    <property type="entry name" value="GALACTOFURANOSYLTRANSFERASE GLFT2"/>
    <property type="match status" value="1"/>
</dbReference>
<evidence type="ECO:0000313" key="7">
    <source>
        <dbReference type="Proteomes" id="UP001229955"/>
    </source>
</evidence>
<dbReference type="PANTHER" id="PTHR43179">
    <property type="entry name" value="RHAMNOSYLTRANSFERASE WBBL"/>
    <property type="match status" value="1"/>
</dbReference>
<reference evidence="5" key="1">
    <citation type="submission" date="2023-07" db="EMBL/GenBank/DDBJ databases">
        <authorList>
            <person name="Haufschild T."/>
            <person name="Kallscheuer N."/>
            <person name="Hammer J."/>
            <person name="Kohn T."/>
            <person name="Kabuu M."/>
            <person name="Jogler M."/>
            <person name="Wohfarth N."/>
            <person name="Heuer A."/>
            <person name="Rohde M."/>
            <person name="van Teeseling M.C.F."/>
            <person name="Jogler C."/>
        </authorList>
    </citation>
    <scope>NUCLEOTIDE SEQUENCE</scope>
    <source>
        <strain evidence="5">Strain 138</strain>
        <strain evidence="6">Strain 318</strain>
    </source>
</reference>
<dbReference type="EMBL" id="CP130613">
    <property type="protein sequence ID" value="WKW15432.1"/>
    <property type="molecule type" value="Genomic_DNA"/>
</dbReference>
<sequence length="306" mass="32809">MSEEPLPNAPVVGVVTVLYNSDAYLDDFVAGLAAQRDVRLRLYAIDNSPTADGLTRLRALAAEHGIPGEFVANAENVGIARGNNQGIVLALRDACSHVLLANNDVAFAADTLAPLLAQVRDWRRAATPHILYADSGETWYAGGEVRPWTARVLHAETSPSAAAPAAIPTQYSSTCFLLVHAEVFAHVGHMDEAYFVYYDDVDFALRCGAAGVEIVVVPSSRVAHKVGGSTAGARSPFTAFHANRSRVYFIRKHFRGLRFVTAMTYTLATRAIRLVTAPAAERRATWAGLVAGFTLAFGRGGRSATP</sequence>
<accession>A0AA49Q7U4</accession>
<dbReference type="KEGG" id="pspc:Strain318_001817"/>
<keyword evidence="3" id="KW-0808">Transferase</keyword>
<accession>A0AA49Q5U4</accession>
<dbReference type="InterPro" id="IPR001173">
    <property type="entry name" value="Glyco_trans_2-like"/>
</dbReference>
<keyword evidence="2" id="KW-0328">Glycosyltransferase</keyword>